<comment type="caution">
    <text evidence="6">The sequence shown here is derived from an EMBL/GenBank/DDBJ whole genome shotgun (WGS) entry which is preliminary data.</text>
</comment>
<gene>
    <name evidence="6" type="primary">carB</name>
    <name evidence="6" type="ORF">RM779_33260</name>
</gene>
<evidence type="ECO:0000256" key="1">
    <source>
        <dbReference type="ARBA" id="ARBA00022571"/>
    </source>
</evidence>
<evidence type="ECO:0000313" key="7">
    <source>
        <dbReference type="Proteomes" id="UP001183615"/>
    </source>
</evidence>
<accession>A0ABU2SH69</accession>
<evidence type="ECO:0000259" key="5">
    <source>
        <dbReference type="SMART" id="SM01096"/>
    </source>
</evidence>
<dbReference type="GO" id="GO:0004088">
    <property type="term" value="F:carbamoyl-phosphate synthase (glutamine-hydrolyzing) activity"/>
    <property type="evidence" value="ECO:0007669"/>
    <property type="project" value="UniProtKB-EC"/>
</dbReference>
<organism evidence="6 7">
    <name type="scientific">Streptomyces johnsoniae</name>
    <dbReference type="NCBI Taxonomy" id="3075532"/>
    <lineage>
        <taxon>Bacteria</taxon>
        <taxon>Bacillati</taxon>
        <taxon>Actinomycetota</taxon>
        <taxon>Actinomycetes</taxon>
        <taxon>Kitasatosporales</taxon>
        <taxon>Streptomycetaceae</taxon>
        <taxon>Streptomyces</taxon>
    </lineage>
</organism>
<dbReference type="InterPro" id="IPR036897">
    <property type="entry name" value="CarbamoylP_synth_lsu_oligo_sf"/>
</dbReference>
<dbReference type="InterPro" id="IPR058047">
    <property type="entry name" value="CPSase_preATP-grasp"/>
</dbReference>
<evidence type="ECO:0000256" key="2">
    <source>
        <dbReference type="ARBA" id="ARBA00022598"/>
    </source>
</evidence>
<keyword evidence="3" id="KW-0547">Nucleotide-binding</keyword>
<dbReference type="EC" id="6.3.5.5" evidence="6"/>
<dbReference type="Gene3D" id="1.10.1030.10">
    <property type="entry name" value="Carbamoyl-phosphate synthetase, large subunit oligomerisation domain"/>
    <property type="match status" value="1"/>
</dbReference>
<keyword evidence="2 6" id="KW-0436">Ligase</keyword>
<protein>
    <submittedName>
        <fullName evidence="6">Carbamoyl phosphate synthase large subunit</fullName>
        <ecNumber evidence="6">6.3.5.5</ecNumber>
    </submittedName>
</protein>
<dbReference type="InterPro" id="IPR005480">
    <property type="entry name" value="CPSase_lsu_oligo"/>
</dbReference>
<keyword evidence="4" id="KW-0067">ATP-binding</keyword>
<evidence type="ECO:0000313" key="6">
    <source>
        <dbReference type="EMBL" id="MDT0447425.1"/>
    </source>
</evidence>
<dbReference type="Pfam" id="PF02787">
    <property type="entry name" value="CPSase_L_D3"/>
    <property type="match status" value="1"/>
</dbReference>
<dbReference type="Gene3D" id="3.40.50.20">
    <property type="match status" value="1"/>
</dbReference>
<dbReference type="PANTHER" id="PTHR11405">
    <property type="entry name" value="CARBAMOYLTRANSFERASE FAMILY MEMBER"/>
    <property type="match status" value="1"/>
</dbReference>
<evidence type="ECO:0000256" key="4">
    <source>
        <dbReference type="ARBA" id="ARBA00022840"/>
    </source>
</evidence>
<dbReference type="PANTHER" id="PTHR11405:SF53">
    <property type="entry name" value="CARBAMOYL-PHOSPHATE SYNTHASE [AMMONIA], MITOCHONDRIAL"/>
    <property type="match status" value="1"/>
</dbReference>
<reference evidence="7" key="1">
    <citation type="submission" date="2023-07" db="EMBL/GenBank/DDBJ databases">
        <title>30 novel species of actinomycetes from the DSMZ collection.</title>
        <authorList>
            <person name="Nouioui I."/>
        </authorList>
    </citation>
    <scope>NUCLEOTIDE SEQUENCE [LARGE SCALE GENOMIC DNA]</scope>
    <source>
        <strain evidence="7">DSM 41886</strain>
    </source>
</reference>
<dbReference type="Pfam" id="PF25596">
    <property type="entry name" value="CPSase_L_D1"/>
    <property type="match status" value="1"/>
</dbReference>
<feature type="non-terminal residue" evidence="6">
    <location>
        <position position="1"/>
    </location>
</feature>
<dbReference type="SMART" id="SM01096">
    <property type="entry name" value="CPSase_L_D3"/>
    <property type="match status" value="1"/>
</dbReference>
<name>A0ABU2SH69_9ACTN</name>
<keyword evidence="1" id="KW-0055">Arginine biosynthesis</keyword>
<feature type="non-terminal residue" evidence="6">
    <location>
        <position position="190"/>
    </location>
</feature>
<proteinExistence type="predicted"/>
<keyword evidence="1" id="KW-0028">Amino-acid biosynthesis</keyword>
<dbReference type="Proteomes" id="UP001183615">
    <property type="component" value="Unassembled WGS sequence"/>
</dbReference>
<dbReference type="SUPFAM" id="SSF48108">
    <property type="entry name" value="Carbamoyl phosphate synthetase, large subunit connection domain"/>
    <property type="match status" value="1"/>
</dbReference>
<dbReference type="SUPFAM" id="SSF52440">
    <property type="entry name" value="PreATP-grasp domain"/>
    <property type="match status" value="1"/>
</dbReference>
<keyword evidence="7" id="KW-1185">Reference proteome</keyword>
<evidence type="ECO:0000256" key="3">
    <source>
        <dbReference type="ARBA" id="ARBA00022741"/>
    </source>
</evidence>
<dbReference type="EMBL" id="JAVREV010000063">
    <property type="protein sequence ID" value="MDT0447425.1"/>
    <property type="molecule type" value="Genomic_DNA"/>
</dbReference>
<dbReference type="InterPro" id="IPR016185">
    <property type="entry name" value="PreATP-grasp_dom_sf"/>
</dbReference>
<feature type="domain" description="Carbamoyl-phosphate synthetase large subunit oligomerisation" evidence="5">
    <location>
        <begin position="1"/>
        <end position="105"/>
    </location>
</feature>
<sequence length="190" mass="20763">LRLGASVEQVAEASGVDPWFVEQIAGLVALRVELLEAPVLDAELLRRAKHSGLSDRQIAALRPELAGESGVRALRRRLGIHPVYKTVDTCAAEFDAKTPYHYSSYELDPAAETEVAPQTEKPKVLILGSGPNRIGQGIEFDYSCVHAATTLSAVGFETVMVNCNPETVSTDYDTADRLYFEPLTFEDVLE</sequence>